<dbReference type="GO" id="GO:0015986">
    <property type="term" value="P:proton motive force-driven ATP synthesis"/>
    <property type="evidence" value="ECO:0007669"/>
    <property type="project" value="InterPro"/>
</dbReference>
<evidence type="ECO:0000256" key="6">
    <source>
        <dbReference type="ARBA" id="ARBA00023065"/>
    </source>
</evidence>
<evidence type="ECO:0000256" key="2">
    <source>
        <dbReference type="ARBA" id="ARBA00005699"/>
    </source>
</evidence>
<evidence type="ECO:0000256" key="7">
    <source>
        <dbReference type="ARBA" id="ARBA00023128"/>
    </source>
</evidence>
<keyword evidence="4" id="KW-0138">CF(0)</keyword>
<dbReference type="RefSeq" id="XP_022752193.1">
    <property type="nucleotide sequence ID" value="XM_022896458.1"/>
</dbReference>
<evidence type="ECO:0000313" key="10">
    <source>
        <dbReference type="Proteomes" id="UP000515121"/>
    </source>
</evidence>
<keyword evidence="10" id="KW-1185">Reference proteome</keyword>
<evidence type="ECO:0000256" key="4">
    <source>
        <dbReference type="ARBA" id="ARBA00022547"/>
    </source>
</evidence>
<sequence length="182" mass="20629">MASKLQQLQSKACQASKFVATHGTAYYKQLLEQNKQYIQEPPTVQKCNELSKQLFYTRLASNTGEKSRSQVDIRITPFDGIFAVSLVDLSHSGRSLIMSRICGRTGQELKVEDAVLLLCLDWSALHGFALVTASGRSFRDWMYAFIIICMIELRPHFRCTFLLFHENFEAEKSVVINLAVVS</sequence>
<reference evidence="11" key="1">
    <citation type="submission" date="2025-08" db="UniProtKB">
        <authorList>
            <consortium name="RefSeq"/>
        </authorList>
    </citation>
    <scope>IDENTIFICATION</scope>
    <source>
        <tissue evidence="11">Fruit stalk</tissue>
    </source>
</reference>
<dbReference type="OrthoDB" id="437at2759"/>
<keyword evidence="7" id="KW-0496">Mitochondrion</keyword>
<protein>
    <submittedName>
        <fullName evidence="11">Uncharacterized protein LOC111300861</fullName>
    </submittedName>
</protein>
<keyword evidence="6" id="KW-0406">Ion transport</keyword>
<dbReference type="KEGG" id="dzi:111300861"/>
<dbReference type="InterPro" id="IPR006808">
    <property type="entry name" value="ATP_synth_F0_gsu_mt"/>
</dbReference>
<dbReference type="Proteomes" id="UP000515121">
    <property type="component" value="Unplaced"/>
</dbReference>
<evidence type="ECO:0000256" key="1">
    <source>
        <dbReference type="ARBA" id="ARBA00004325"/>
    </source>
</evidence>
<dbReference type="PANTHER" id="PTHR12386">
    <property type="entry name" value="ATP SYNTHASE SUBUNIT"/>
    <property type="match status" value="1"/>
</dbReference>
<keyword evidence="9" id="KW-0066">ATP synthesis</keyword>
<accession>A0A6P5ZH50</accession>
<evidence type="ECO:0000256" key="5">
    <source>
        <dbReference type="ARBA" id="ARBA00022781"/>
    </source>
</evidence>
<dbReference type="GO" id="GO:0031966">
    <property type="term" value="C:mitochondrial membrane"/>
    <property type="evidence" value="ECO:0007669"/>
    <property type="project" value="UniProtKB-SubCell"/>
</dbReference>
<name>A0A6P5ZH50_DURZI</name>
<comment type="similarity">
    <text evidence="2">Belongs to the ATPase g subunit family.</text>
</comment>
<gene>
    <name evidence="11" type="primary">LOC111300861</name>
</gene>
<evidence type="ECO:0000256" key="9">
    <source>
        <dbReference type="ARBA" id="ARBA00023310"/>
    </source>
</evidence>
<evidence type="ECO:0000256" key="3">
    <source>
        <dbReference type="ARBA" id="ARBA00022448"/>
    </source>
</evidence>
<comment type="subcellular location">
    <subcellularLocation>
        <location evidence="1">Mitochondrion membrane</location>
    </subcellularLocation>
</comment>
<keyword evidence="5" id="KW-0375">Hydrogen ion transport</keyword>
<keyword evidence="3" id="KW-0813">Transport</keyword>
<dbReference type="GO" id="GO:0015078">
    <property type="term" value="F:proton transmembrane transporter activity"/>
    <property type="evidence" value="ECO:0007669"/>
    <property type="project" value="InterPro"/>
</dbReference>
<dbReference type="GO" id="GO:0045259">
    <property type="term" value="C:proton-transporting ATP synthase complex"/>
    <property type="evidence" value="ECO:0007669"/>
    <property type="project" value="UniProtKB-KW"/>
</dbReference>
<dbReference type="Pfam" id="PF04718">
    <property type="entry name" value="ATP-synt_G"/>
    <property type="match status" value="1"/>
</dbReference>
<evidence type="ECO:0000313" key="11">
    <source>
        <dbReference type="RefSeq" id="XP_022752193.1"/>
    </source>
</evidence>
<organism evidence="10 11">
    <name type="scientific">Durio zibethinus</name>
    <name type="common">Durian</name>
    <dbReference type="NCBI Taxonomy" id="66656"/>
    <lineage>
        <taxon>Eukaryota</taxon>
        <taxon>Viridiplantae</taxon>
        <taxon>Streptophyta</taxon>
        <taxon>Embryophyta</taxon>
        <taxon>Tracheophyta</taxon>
        <taxon>Spermatophyta</taxon>
        <taxon>Magnoliopsida</taxon>
        <taxon>eudicotyledons</taxon>
        <taxon>Gunneridae</taxon>
        <taxon>Pentapetalae</taxon>
        <taxon>rosids</taxon>
        <taxon>malvids</taxon>
        <taxon>Malvales</taxon>
        <taxon>Malvaceae</taxon>
        <taxon>Helicteroideae</taxon>
        <taxon>Durio</taxon>
    </lineage>
</organism>
<proteinExistence type="inferred from homology"/>
<evidence type="ECO:0000256" key="8">
    <source>
        <dbReference type="ARBA" id="ARBA00023136"/>
    </source>
</evidence>
<dbReference type="GeneID" id="111300861"/>
<keyword evidence="8" id="KW-0472">Membrane</keyword>
<dbReference type="AlphaFoldDB" id="A0A6P5ZH50"/>